<keyword evidence="3" id="KW-1185">Reference proteome</keyword>
<dbReference type="PANTHER" id="PTHR35007">
    <property type="entry name" value="INTEGRAL MEMBRANE PROTEIN-RELATED"/>
    <property type="match status" value="1"/>
</dbReference>
<reference evidence="2 3" key="1">
    <citation type="submission" date="2020-08" db="EMBL/GenBank/DDBJ databases">
        <title>Genome Sequencing of Nocardia wallacei strain FMUON74 and assembly.</title>
        <authorList>
            <person name="Toyokawa M."/>
            <person name="Uesaka K."/>
        </authorList>
    </citation>
    <scope>NUCLEOTIDE SEQUENCE [LARGE SCALE GENOMIC DNA]</scope>
    <source>
        <strain evidence="2 3">FMUON74</strain>
    </source>
</reference>
<gene>
    <name evidence="2" type="ORF">NWFMUON74_03730</name>
</gene>
<dbReference type="KEGG" id="nwl:NWFMUON74_03730"/>
<evidence type="ECO:0000313" key="3">
    <source>
        <dbReference type="Proteomes" id="UP000516173"/>
    </source>
</evidence>
<organism evidence="2 3">
    <name type="scientific">Nocardia wallacei</name>
    <dbReference type="NCBI Taxonomy" id="480035"/>
    <lineage>
        <taxon>Bacteria</taxon>
        <taxon>Bacillati</taxon>
        <taxon>Actinomycetota</taxon>
        <taxon>Actinomycetes</taxon>
        <taxon>Mycobacteriales</taxon>
        <taxon>Nocardiaceae</taxon>
        <taxon>Nocardia</taxon>
    </lineage>
</organism>
<name>A0A7G1KCN5_9NOCA</name>
<feature type="transmembrane region" description="Helical" evidence="1">
    <location>
        <begin position="202"/>
        <end position="221"/>
    </location>
</feature>
<dbReference type="Proteomes" id="UP000516173">
    <property type="component" value="Chromosome"/>
</dbReference>
<dbReference type="AlphaFoldDB" id="A0A7G1KCN5"/>
<dbReference type="EMBL" id="AP023396">
    <property type="protein sequence ID" value="BCK52601.1"/>
    <property type="molecule type" value="Genomic_DNA"/>
</dbReference>
<accession>A0A7G1KCN5</accession>
<sequence>MVVVAVTGVLGIGPLLAAVIVAGTVAVRMRQNREDRRRAAECSALAEALDTVVGELRIGAHPSAAAATAASEIGDSASASDCRASGSAATAFAVCAARARLGGAAADGLRVPEAVIAAELSRVADAWQVAERHGLALAELLATMRADLVSRMGFRDRTVAALAGARATALVLAGLPLLGIALGQLIGASPLQVLLSPGSGAFLLPLGTALICAGLLWTDAITRKVLT</sequence>
<evidence type="ECO:0008006" key="4">
    <source>
        <dbReference type="Google" id="ProtNLM"/>
    </source>
</evidence>
<keyword evidence="1" id="KW-0472">Membrane</keyword>
<evidence type="ECO:0000256" key="1">
    <source>
        <dbReference type="SAM" id="Phobius"/>
    </source>
</evidence>
<keyword evidence="1" id="KW-0812">Transmembrane</keyword>
<protein>
    <recommendedName>
        <fullName evidence="4">Type II secretion system protein GspF domain-containing protein</fullName>
    </recommendedName>
</protein>
<evidence type="ECO:0000313" key="2">
    <source>
        <dbReference type="EMBL" id="BCK52601.1"/>
    </source>
</evidence>
<feature type="transmembrane region" description="Helical" evidence="1">
    <location>
        <begin position="6"/>
        <end position="27"/>
    </location>
</feature>
<dbReference type="PANTHER" id="PTHR35007:SF4">
    <property type="entry name" value="CONSERVED TRANSMEMBRANE PROTEIN-RELATED"/>
    <property type="match status" value="1"/>
</dbReference>
<feature type="transmembrane region" description="Helical" evidence="1">
    <location>
        <begin position="159"/>
        <end position="182"/>
    </location>
</feature>
<keyword evidence="1" id="KW-1133">Transmembrane helix</keyword>
<proteinExistence type="predicted"/>